<dbReference type="Gene3D" id="3.20.20.60">
    <property type="entry name" value="Phosphoenolpyruvate-binding domains"/>
    <property type="match status" value="1"/>
</dbReference>
<dbReference type="SUPFAM" id="SSF51621">
    <property type="entry name" value="Phosphoenolpyruvate/pyruvate domain"/>
    <property type="match status" value="1"/>
</dbReference>
<evidence type="ECO:0000259" key="4">
    <source>
        <dbReference type="Pfam" id="PF03328"/>
    </source>
</evidence>
<sequence length="255" mass="26128">MHLNPVAAHLAAGRPVLGLGLQQLRGGAAVGLAARCGFDFLFIDLEHGPLGVETAVDLAAAGLAARLPAIVRVAGKGSHDIARLLDGGAQGIVVPHVDSVDEARAVAAAVKYPPLGRRSFFGLQPLFGYQRFPVHEAMVEANPQVMAVVMLESPEAIAQAHAIAAVPGVDVLMIGCNDLSMELGIAGQIDHAQMRAARQAVLAACRAHGKAAGLGGIADAALLRACLAEGFGFILASNDTDLILDAGLARVAALR</sequence>
<dbReference type="InterPro" id="IPR040442">
    <property type="entry name" value="Pyrv_kinase-like_dom_sf"/>
</dbReference>
<dbReference type="Pfam" id="PF03328">
    <property type="entry name" value="HpcH_HpaI"/>
    <property type="match status" value="1"/>
</dbReference>
<dbReference type="RefSeq" id="WP_243306429.1">
    <property type="nucleotide sequence ID" value="NZ_JALGBI010000001.1"/>
</dbReference>
<reference evidence="5" key="1">
    <citation type="submission" date="2022-03" db="EMBL/GenBank/DDBJ databases">
        <authorList>
            <person name="Woo C.Y."/>
        </authorList>
    </citation>
    <scope>NUCLEOTIDE SEQUENCE</scope>
    <source>
        <strain evidence="5">CYS-02</strain>
    </source>
</reference>
<evidence type="ECO:0000313" key="6">
    <source>
        <dbReference type="Proteomes" id="UP001139447"/>
    </source>
</evidence>
<keyword evidence="6" id="KW-1185">Reference proteome</keyword>
<protein>
    <submittedName>
        <fullName evidence="5">Aldolase/citrate lyase family protein</fullName>
    </submittedName>
</protein>
<dbReference type="PANTHER" id="PTHR30502:SF0">
    <property type="entry name" value="PHOSPHOENOLPYRUVATE CARBOXYLASE FAMILY PROTEIN"/>
    <property type="match status" value="1"/>
</dbReference>
<dbReference type="PANTHER" id="PTHR30502">
    <property type="entry name" value="2-KETO-3-DEOXY-L-RHAMNONATE ALDOLASE"/>
    <property type="match status" value="1"/>
</dbReference>
<comment type="similarity">
    <text evidence="1">Belongs to the HpcH/HpaI aldolase family.</text>
</comment>
<evidence type="ECO:0000256" key="1">
    <source>
        <dbReference type="ARBA" id="ARBA00005568"/>
    </source>
</evidence>
<dbReference type="InterPro" id="IPR050251">
    <property type="entry name" value="HpcH-HpaI_aldolase"/>
</dbReference>
<keyword evidence="3 5" id="KW-0456">Lyase</keyword>
<dbReference type="GO" id="GO:0005737">
    <property type="term" value="C:cytoplasm"/>
    <property type="evidence" value="ECO:0007669"/>
    <property type="project" value="TreeGrafter"/>
</dbReference>
<dbReference type="GO" id="GO:0016832">
    <property type="term" value="F:aldehyde-lyase activity"/>
    <property type="evidence" value="ECO:0007669"/>
    <property type="project" value="TreeGrafter"/>
</dbReference>
<dbReference type="InterPro" id="IPR005000">
    <property type="entry name" value="Aldolase/citrate-lyase_domain"/>
</dbReference>
<dbReference type="Proteomes" id="UP001139447">
    <property type="component" value="Unassembled WGS sequence"/>
</dbReference>
<dbReference type="EMBL" id="JALGBI010000001">
    <property type="protein sequence ID" value="MCJ0763853.1"/>
    <property type="molecule type" value="Genomic_DNA"/>
</dbReference>
<name>A0A9X1W0J0_9BURK</name>
<dbReference type="GO" id="GO:0046872">
    <property type="term" value="F:metal ion binding"/>
    <property type="evidence" value="ECO:0007669"/>
    <property type="project" value="UniProtKB-KW"/>
</dbReference>
<evidence type="ECO:0000313" key="5">
    <source>
        <dbReference type="EMBL" id="MCJ0763853.1"/>
    </source>
</evidence>
<feature type="domain" description="HpcH/HpaI aldolase/citrate lyase" evidence="4">
    <location>
        <begin position="33"/>
        <end position="243"/>
    </location>
</feature>
<gene>
    <name evidence="5" type="ORF">MMF98_11615</name>
</gene>
<dbReference type="InterPro" id="IPR015813">
    <property type="entry name" value="Pyrv/PenolPyrv_kinase-like_dom"/>
</dbReference>
<organism evidence="5 6">
    <name type="scientific">Variovorax terrae</name>
    <dbReference type="NCBI Taxonomy" id="2923278"/>
    <lineage>
        <taxon>Bacteria</taxon>
        <taxon>Pseudomonadati</taxon>
        <taxon>Pseudomonadota</taxon>
        <taxon>Betaproteobacteria</taxon>
        <taxon>Burkholderiales</taxon>
        <taxon>Comamonadaceae</taxon>
        <taxon>Variovorax</taxon>
    </lineage>
</organism>
<evidence type="ECO:0000256" key="2">
    <source>
        <dbReference type="ARBA" id="ARBA00022723"/>
    </source>
</evidence>
<evidence type="ECO:0000256" key="3">
    <source>
        <dbReference type="ARBA" id="ARBA00023239"/>
    </source>
</evidence>
<proteinExistence type="inferred from homology"/>
<accession>A0A9X1W0J0</accession>
<dbReference type="AlphaFoldDB" id="A0A9X1W0J0"/>
<keyword evidence="2" id="KW-0479">Metal-binding</keyword>
<comment type="caution">
    <text evidence="5">The sequence shown here is derived from an EMBL/GenBank/DDBJ whole genome shotgun (WGS) entry which is preliminary data.</text>
</comment>